<evidence type="ECO:0000313" key="2">
    <source>
        <dbReference type="EMBL" id="KAF2668592.1"/>
    </source>
</evidence>
<sequence length="292" mass="33390">MVNADKLQPPYMRGTASEPHMLRDAWIVDLTDKFAGPQQRVLMYHQIPPQSRFRPWFSGQHSYETVIEICEDIPKAPRWLIWYVNNVNQYMAVRTVIGVEATIVSEYTDLHFDINTRILATLVADHGTILARLMSYIENCLYYGHIQSIKVERIAAYHSDKYTVKLVCLPKRRYKVSVTGTATSSKAREVSELSEEDFKGFGLTSLSDFNEEMLKADKGNSPPNRLITVSQETAQPSSRPEFNLPTFANLTFRPAKPSPRNQSRAAPYQRPKTKKKSVSRSNKSIDEDNEEI</sequence>
<reference evidence="2" key="1">
    <citation type="journal article" date="2020" name="Stud. Mycol.">
        <title>101 Dothideomycetes genomes: a test case for predicting lifestyles and emergence of pathogens.</title>
        <authorList>
            <person name="Haridas S."/>
            <person name="Albert R."/>
            <person name="Binder M."/>
            <person name="Bloem J."/>
            <person name="Labutti K."/>
            <person name="Salamov A."/>
            <person name="Andreopoulos B."/>
            <person name="Baker S."/>
            <person name="Barry K."/>
            <person name="Bills G."/>
            <person name="Bluhm B."/>
            <person name="Cannon C."/>
            <person name="Castanera R."/>
            <person name="Culley D."/>
            <person name="Daum C."/>
            <person name="Ezra D."/>
            <person name="Gonzalez J."/>
            <person name="Henrissat B."/>
            <person name="Kuo A."/>
            <person name="Liang C."/>
            <person name="Lipzen A."/>
            <person name="Lutzoni F."/>
            <person name="Magnuson J."/>
            <person name="Mondo S."/>
            <person name="Nolan M."/>
            <person name="Ohm R."/>
            <person name="Pangilinan J."/>
            <person name="Park H.-J."/>
            <person name="Ramirez L."/>
            <person name="Alfaro M."/>
            <person name="Sun H."/>
            <person name="Tritt A."/>
            <person name="Yoshinaga Y."/>
            <person name="Zwiers L.-H."/>
            <person name="Turgeon B."/>
            <person name="Goodwin S."/>
            <person name="Spatafora J."/>
            <person name="Crous P."/>
            <person name="Grigoriev I."/>
        </authorList>
    </citation>
    <scope>NUCLEOTIDE SEQUENCE</scope>
    <source>
        <strain evidence="2">CBS 115976</strain>
    </source>
</reference>
<organism evidence="2 3">
    <name type="scientific">Microthyrium microscopicum</name>
    <dbReference type="NCBI Taxonomy" id="703497"/>
    <lineage>
        <taxon>Eukaryota</taxon>
        <taxon>Fungi</taxon>
        <taxon>Dikarya</taxon>
        <taxon>Ascomycota</taxon>
        <taxon>Pezizomycotina</taxon>
        <taxon>Dothideomycetes</taxon>
        <taxon>Dothideomycetes incertae sedis</taxon>
        <taxon>Microthyriales</taxon>
        <taxon>Microthyriaceae</taxon>
        <taxon>Microthyrium</taxon>
    </lineage>
</organism>
<feature type="compositionally biased region" description="Polar residues" evidence="1">
    <location>
        <begin position="230"/>
        <end position="240"/>
    </location>
</feature>
<name>A0A6A6U8U4_9PEZI</name>
<keyword evidence="3" id="KW-1185">Reference proteome</keyword>
<dbReference type="Proteomes" id="UP000799302">
    <property type="component" value="Unassembled WGS sequence"/>
</dbReference>
<accession>A0A6A6U8U4</accession>
<evidence type="ECO:0000256" key="1">
    <source>
        <dbReference type="SAM" id="MobiDB-lite"/>
    </source>
</evidence>
<feature type="region of interest" description="Disordered" evidence="1">
    <location>
        <begin position="230"/>
        <end position="292"/>
    </location>
</feature>
<gene>
    <name evidence="2" type="ORF">BT63DRAFT_414579</name>
</gene>
<protein>
    <submittedName>
        <fullName evidence="2">Uncharacterized protein</fullName>
    </submittedName>
</protein>
<proteinExistence type="predicted"/>
<evidence type="ECO:0000313" key="3">
    <source>
        <dbReference type="Proteomes" id="UP000799302"/>
    </source>
</evidence>
<dbReference type="EMBL" id="MU004236">
    <property type="protein sequence ID" value="KAF2668592.1"/>
    <property type="molecule type" value="Genomic_DNA"/>
</dbReference>
<dbReference type="AlphaFoldDB" id="A0A6A6U8U4"/>